<gene>
    <name evidence="2" type="ORF">HMPREF0645_2644</name>
</gene>
<name>D1Q0A9_9BACT</name>
<accession>D1Q0A9</accession>
<evidence type="ECO:0008006" key="4">
    <source>
        <dbReference type="Google" id="ProtNLM"/>
    </source>
</evidence>
<evidence type="ECO:0000313" key="3">
    <source>
        <dbReference type="Proteomes" id="UP000003160"/>
    </source>
</evidence>
<feature type="compositionally biased region" description="Basic and acidic residues" evidence="1">
    <location>
        <begin position="496"/>
        <end position="505"/>
    </location>
</feature>
<reference evidence="2 3" key="1">
    <citation type="submission" date="2009-10" db="EMBL/GenBank/DDBJ databases">
        <authorList>
            <person name="Qin X."/>
            <person name="Bachman B."/>
            <person name="Battles P."/>
            <person name="Bell A."/>
            <person name="Bess C."/>
            <person name="Bickham C."/>
            <person name="Chaboub L."/>
            <person name="Chen D."/>
            <person name="Coyle M."/>
            <person name="Deiros D.R."/>
            <person name="Dinh H."/>
            <person name="Forbes L."/>
            <person name="Fowler G."/>
            <person name="Francisco L."/>
            <person name="Fu Q."/>
            <person name="Gubbala S."/>
            <person name="Hale W."/>
            <person name="Han Y."/>
            <person name="Hemphill L."/>
            <person name="Highlander S.K."/>
            <person name="Hirani K."/>
            <person name="Hogues M."/>
            <person name="Jackson L."/>
            <person name="Jakkamsetti A."/>
            <person name="Javaid M."/>
            <person name="Jiang H."/>
            <person name="Korchina V."/>
            <person name="Kovar C."/>
            <person name="Lara F."/>
            <person name="Lee S."/>
            <person name="Mata R."/>
            <person name="Mathew T."/>
            <person name="Moen C."/>
            <person name="Morales K."/>
            <person name="Munidasa M."/>
            <person name="Nazareth L."/>
            <person name="Ngo R."/>
            <person name="Nguyen L."/>
            <person name="Okwuonu G."/>
            <person name="Ongeri F."/>
            <person name="Patil S."/>
            <person name="Petrosino J."/>
            <person name="Pham C."/>
            <person name="Pham P."/>
            <person name="Pu L.-L."/>
            <person name="Puazo M."/>
            <person name="Raj R."/>
            <person name="Reid J."/>
            <person name="Rouhana J."/>
            <person name="Saada N."/>
            <person name="Shang Y."/>
            <person name="Simmons D."/>
            <person name="Thornton R."/>
            <person name="Warren J."/>
            <person name="Weissenberger G."/>
            <person name="Zhang J."/>
            <person name="Zhang L."/>
            <person name="Zhou C."/>
            <person name="Zhu D."/>
            <person name="Muzny D."/>
            <person name="Worley K."/>
            <person name="Gibbs R."/>
        </authorList>
    </citation>
    <scope>NUCLEOTIDE SEQUENCE [LARGE SCALE GENOMIC DNA]</scope>
    <source>
        <strain evidence="2 3">DSM 17361</strain>
    </source>
</reference>
<evidence type="ECO:0000256" key="1">
    <source>
        <dbReference type="SAM" id="MobiDB-lite"/>
    </source>
</evidence>
<sequence length="505" mass="57587">MEAPKTLDEILALEDIDQKIAYLKKGRRTSLPDTGKNLADWNPKLHDIMKPELYPKIKVLVKMEDVKFDPETGKSIKTPAKYEMKEPNRIALPIEQDIVNIHTAFTVGTEPTLDCLPEDNKEKGVFEAIKQVFKKNKLKYQNRKIVRSWLAEQDVAEYWFVVKDDGFWAKLKRKVAGLFGKTLPKYRLKSQVWSPFRGDTLYPFFDNSGDMVAFSREYEKTDINGNKHKVFMTITDKMVYQWNLDKTWEANAERSFAHNLPKLPVVYASRSEPLCAKVRQLRMRLEKCLSGYADCIDNHFFPLLMLFGDLQPDSITGDARNRMMQLTGDGANAQYLTWNQSSDPIKVEIETYFNQIYGLTNTPRISFDQLKGVGNALSGTAFRYVFMAAHMAVQNHAEELGSFFQRRVNFLTSAIGALNASLEEASHTIDIETEIVPFMIDSESDKVNTAAAAVSGGVWSLEHGIAYCSNYGELQDELQQIKEEQRQKTGQQTRPAESKPKGEEV</sequence>
<evidence type="ECO:0000313" key="2">
    <source>
        <dbReference type="EMBL" id="EFA42894.1"/>
    </source>
</evidence>
<dbReference type="InterPro" id="IPR021145">
    <property type="entry name" value="Portal_protein_SPP1_Gp6-like"/>
</dbReference>
<dbReference type="OrthoDB" id="1452435at2"/>
<comment type="caution">
    <text evidence="2">The sequence shown here is derived from an EMBL/GenBank/DDBJ whole genome shotgun (WGS) entry which is preliminary data.</text>
</comment>
<dbReference type="Pfam" id="PF05133">
    <property type="entry name" value="SPP1_portal"/>
    <property type="match status" value="1"/>
</dbReference>
<dbReference type="HOGENOM" id="CLU_044337_0_0_10"/>
<proteinExistence type="predicted"/>
<organism evidence="2 3">
    <name type="scientific">Hallella bergensis DSM 17361</name>
    <dbReference type="NCBI Taxonomy" id="585502"/>
    <lineage>
        <taxon>Bacteria</taxon>
        <taxon>Pseudomonadati</taxon>
        <taxon>Bacteroidota</taxon>
        <taxon>Bacteroidia</taxon>
        <taxon>Bacteroidales</taxon>
        <taxon>Prevotellaceae</taxon>
        <taxon>Hallella</taxon>
    </lineage>
</organism>
<feature type="region of interest" description="Disordered" evidence="1">
    <location>
        <begin position="479"/>
        <end position="505"/>
    </location>
</feature>
<dbReference type="EMBL" id="ACKS01000108">
    <property type="protein sequence ID" value="EFA42894.1"/>
    <property type="molecule type" value="Genomic_DNA"/>
</dbReference>
<dbReference type="eggNOG" id="ENOG502ZBX3">
    <property type="taxonomic scope" value="Bacteria"/>
</dbReference>
<protein>
    <recommendedName>
        <fullName evidence="4">Phage portal protein, SPP1 family</fullName>
    </recommendedName>
</protein>
<dbReference type="RefSeq" id="WP_007175039.1">
    <property type="nucleotide sequence ID" value="NZ_GG704783.1"/>
</dbReference>
<keyword evidence="3" id="KW-1185">Reference proteome</keyword>
<dbReference type="Proteomes" id="UP000003160">
    <property type="component" value="Unassembled WGS sequence"/>
</dbReference>
<dbReference type="AlphaFoldDB" id="D1Q0A9"/>